<dbReference type="EMBL" id="JBHSBY010000031">
    <property type="protein sequence ID" value="MFC4196273.1"/>
    <property type="molecule type" value="Genomic_DNA"/>
</dbReference>
<evidence type="ECO:0008006" key="3">
    <source>
        <dbReference type="Google" id="ProtNLM"/>
    </source>
</evidence>
<evidence type="ECO:0000313" key="1">
    <source>
        <dbReference type="EMBL" id="MFC4196273.1"/>
    </source>
</evidence>
<name>A0ABV8NK90_9SPHI</name>
<protein>
    <recommendedName>
        <fullName evidence="3">Ribosome recycling factor</fullName>
    </recommendedName>
</protein>
<gene>
    <name evidence="1" type="ORF">ACFOUY_06155</name>
</gene>
<keyword evidence="2" id="KW-1185">Reference proteome</keyword>
<evidence type="ECO:0000313" key="2">
    <source>
        <dbReference type="Proteomes" id="UP001595792"/>
    </source>
</evidence>
<reference evidence="2" key="1">
    <citation type="journal article" date="2019" name="Int. J. Syst. Evol. Microbiol.">
        <title>The Global Catalogue of Microorganisms (GCM) 10K type strain sequencing project: providing services to taxonomists for standard genome sequencing and annotation.</title>
        <authorList>
            <consortium name="The Broad Institute Genomics Platform"/>
            <consortium name="The Broad Institute Genome Sequencing Center for Infectious Disease"/>
            <person name="Wu L."/>
            <person name="Ma J."/>
        </authorList>
    </citation>
    <scope>NUCLEOTIDE SEQUENCE [LARGE SCALE GENOMIC DNA]</scope>
    <source>
        <strain evidence="2">CCM 8689</strain>
    </source>
</reference>
<comment type="caution">
    <text evidence="1">The sequence shown here is derived from an EMBL/GenBank/DDBJ whole genome shotgun (WGS) entry which is preliminary data.</text>
</comment>
<dbReference type="Proteomes" id="UP001595792">
    <property type="component" value="Unassembled WGS sequence"/>
</dbReference>
<sequence>MENSTLKTEVQTRILNQLKNKFGTTLPAPVNDDIMKTFSAFPDIVLKANVNPDNFSLTDVVFTSAERGTSCQHNPEEIIKNLEKRYAPGSPEASKMPTQLEVKVWAMDESKVFDFLNNTDIPPATRLEVSEVWERKPNPEAEYIKNLSDNSLTLEERQKMIREHDGEPDPAELEAKTTERLNKLKDKELATLEKLDIYFD</sequence>
<proteinExistence type="predicted"/>
<accession>A0ABV8NK90</accession>
<dbReference type="RefSeq" id="WP_378959595.1">
    <property type="nucleotide sequence ID" value="NZ_JBHRXC010000001.1"/>
</dbReference>
<organism evidence="1 2">
    <name type="scientific">Pedobacter jamesrossensis</name>
    <dbReference type="NCBI Taxonomy" id="1908238"/>
    <lineage>
        <taxon>Bacteria</taxon>
        <taxon>Pseudomonadati</taxon>
        <taxon>Bacteroidota</taxon>
        <taxon>Sphingobacteriia</taxon>
        <taxon>Sphingobacteriales</taxon>
        <taxon>Sphingobacteriaceae</taxon>
        <taxon>Pedobacter</taxon>
    </lineage>
</organism>